<evidence type="ECO:0000256" key="5">
    <source>
        <dbReference type="ARBA" id="ARBA00022989"/>
    </source>
</evidence>
<dbReference type="InterPro" id="IPR004776">
    <property type="entry name" value="Mem_transp_PIN-like"/>
</dbReference>
<feature type="transmembrane region" description="Helical" evidence="9">
    <location>
        <begin position="303"/>
        <end position="323"/>
    </location>
</feature>
<gene>
    <name evidence="10" type="ORF">SteCoe_4776</name>
</gene>
<evidence type="ECO:0000313" key="10">
    <source>
        <dbReference type="EMBL" id="OMJ92439.1"/>
    </source>
</evidence>
<evidence type="ECO:0000256" key="1">
    <source>
        <dbReference type="ARBA" id="ARBA00004141"/>
    </source>
</evidence>
<keyword evidence="4 9" id="KW-0812">Transmembrane</keyword>
<protein>
    <submittedName>
        <fullName evidence="10">Uncharacterized protein</fullName>
    </submittedName>
</protein>
<keyword evidence="11" id="KW-1185">Reference proteome</keyword>
<evidence type="ECO:0000256" key="3">
    <source>
        <dbReference type="ARBA" id="ARBA00022448"/>
    </source>
</evidence>
<dbReference type="OrthoDB" id="307681at2759"/>
<comment type="function">
    <text evidence="7">Involved in cellular auxin homeostasis by regulating auxin metabolism. Regulates intracellular auxin accumulation at the endoplasmic reticulum and thus auxin availability for nuclear auxin signaling.</text>
</comment>
<dbReference type="InterPro" id="IPR045033">
    <property type="entry name" value="PILS1/3/4/5/7"/>
</dbReference>
<keyword evidence="5 9" id="KW-1133">Transmembrane helix</keyword>
<evidence type="ECO:0000256" key="9">
    <source>
        <dbReference type="SAM" id="Phobius"/>
    </source>
</evidence>
<dbReference type="PANTHER" id="PTHR31651">
    <property type="match status" value="1"/>
</dbReference>
<feature type="transmembrane region" description="Helical" evidence="9">
    <location>
        <begin position="329"/>
        <end position="355"/>
    </location>
</feature>
<dbReference type="EMBL" id="MPUH01000061">
    <property type="protein sequence ID" value="OMJ92439.1"/>
    <property type="molecule type" value="Genomic_DNA"/>
</dbReference>
<feature type="transmembrane region" description="Helical" evidence="9">
    <location>
        <begin position="367"/>
        <end position="390"/>
    </location>
</feature>
<organism evidence="10 11">
    <name type="scientific">Stentor coeruleus</name>
    <dbReference type="NCBI Taxonomy" id="5963"/>
    <lineage>
        <taxon>Eukaryota</taxon>
        <taxon>Sar</taxon>
        <taxon>Alveolata</taxon>
        <taxon>Ciliophora</taxon>
        <taxon>Postciliodesmatophora</taxon>
        <taxon>Heterotrichea</taxon>
        <taxon>Heterotrichida</taxon>
        <taxon>Stentoridae</taxon>
        <taxon>Stentor</taxon>
    </lineage>
</organism>
<evidence type="ECO:0000256" key="4">
    <source>
        <dbReference type="ARBA" id="ARBA00022692"/>
    </source>
</evidence>
<feature type="transmembrane region" description="Helical" evidence="9">
    <location>
        <begin position="71"/>
        <end position="98"/>
    </location>
</feature>
<feature type="transmembrane region" description="Helical" evidence="9">
    <location>
        <begin position="12"/>
        <end position="33"/>
    </location>
</feature>
<feature type="transmembrane region" description="Helical" evidence="9">
    <location>
        <begin position="147"/>
        <end position="165"/>
    </location>
</feature>
<proteinExistence type="inferred from homology"/>
<evidence type="ECO:0000256" key="8">
    <source>
        <dbReference type="ARBA" id="ARBA00025752"/>
    </source>
</evidence>
<feature type="transmembrane region" description="Helical" evidence="9">
    <location>
        <begin position="260"/>
        <end position="283"/>
    </location>
</feature>
<reference evidence="10 11" key="1">
    <citation type="submission" date="2016-11" db="EMBL/GenBank/DDBJ databases">
        <title>The macronuclear genome of Stentor coeruleus: a giant cell with tiny introns.</title>
        <authorList>
            <person name="Slabodnick M."/>
            <person name="Ruby J.G."/>
            <person name="Reiff S.B."/>
            <person name="Swart E.C."/>
            <person name="Gosai S."/>
            <person name="Prabakaran S."/>
            <person name="Witkowska E."/>
            <person name="Larue G.E."/>
            <person name="Fisher S."/>
            <person name="Freeman R.M."/>
            <person name="Gunawardena J."/>
            <person name="Chu W."/>
            <person name="Stover N.A."/>
            <person name="Gregory B.D."/>
            <person name="Nowacki M."/>
            <person name="Derisi J."/>
            <person name="Roy S.W."/>
            <person name="Marshall W.F."/>
            <person name="Sood P."/>
        </authorList>
    </citation>
    <scope>NUCLEOTIDE SEQUENCE [LARGE SCALE GENOMIC DNA]</scope>
    <source>
        <strain evidence="10">WM001</strain>
    </source>
</reference>
<feature type="transmembrane region" description="Helical" evidence="9">
    <location>
        <begin position="45"/>
        <end position="65"/>
    </location>
</feature>
<dbReference type="GO" id="GO:0012505">
    <property type="term" value="C:endomembrane system"/>
    <property type="evidence" value="ECO:0007669"/>
    <property type="project" value="UniProtKB-SubCell"/>
</dbReference>
<evidence type="ECO:0000256" key="2">
    <source>
        <dbReference type="ARBA" id="ARBA00004308"/>
    </source>
</evidence>
<accession>A0A1R2CTT5</accession>
<sequence>MSIYRDSAIVSIDGTVIVIVMVAAGAVMTRYNILDKHGAESLGKLILNLLLPALLFTEMIKSLDVSKFDQFAILLFFCTGKTYLVHVFLGCAVGWILAKITKAGKNMTRLIMACIAFQDTTAIPLIFAQVLGSGDVTKGDKHFKEDAVGFVLIYTVFVTVYKWTVSYGMLKPVFESGQVNLDINESLSNEKNLGIMENQIIGIMGSPTSSMVQVIPVKKSWIWTIKKIMNPPIYATIVSIPLALIPYMKEYVFCGSGAVFTQNIFAALVTMGATVSPLICILLGSKLSKGYPASADISNLHIAMILIGKEVIMPLIGLGLAGLFYHYGIIGRVLCVSILIIYAGPTSLQLLMICTAHQNQVENISKIYMIMYATAALPMAAWTMGFLIILY</sequence>
<dbReference type="Pfam" id="PF03547">
    <property type="entry name" value="Mem_trans"/>
    <property type="match status" value="1"/>
</dbReference>
<comment type="caution">
    <text evidence="10">The sequence shown here is derived from an EMBL/GenBank/DDBJ whole genome shotgun (WGS) entry which is preliminary data.</text>
</comment>
<dbReference type="AlphaFoldDB" id="A0A1R2CTT5"/>
<comment type="subcellular location">
    <subcellularLocation>
        <location evidence="2">Endomembrane system</location>
    </subcellularLocation>
    <subcellularLocation>
        <location evidence="1">Membrane</location>
        <topology evidence="1">Multi-pass membrane protein</topology>
    </subcellularLocation>
</comment>
<evidence type="ECO:0000313" key="11">
    <source>
        <dbReference type="Proteomes" id="UP000187209"/>
    </source>
</evidence>
<name>A0A1R2CTT5_9CILI</name>
<keyword evidence="6 9" id="KW-0472">Membrane</keyword>
<keyword evidence="3" id="KW-0813">Transport</keyword>
<dbReference type="PANTHER" id="PTHR31651:SF33">
    <property type="entry name" value="PROTEIN PIN-LIKES 1"/>
    <property type="match status" value="1"/>
</dbReference>
<dbReference type="Proteomes" id="UP000187209">
    <property type="component" value="Unassembled WGS sequence"/>
</dbReference>
<feature type="transmembrane region" description="Helical" evidence="9">
    <location>
        <begin position="110"/>
        <end position="127"/>
    </location>
</feature>
<evidence type="ECO:0000256" key="6">
    <source>
        <dbReference type="ARBA" id="ARBA00023136"/>
    </source>
</evidence>
<evidence type="ECO:0000256" key="7">
    <source>
        <dbReference type="ARBA" id="ARBA00025100"/>
    </source>
</evidence>
<dbReference type="GO" id="GO:0016020">
    <property type="term" value="C:membrane"/>
    <property type="evidence" value="ECO:0007669"/>
    <property type="project" value="UniProtKB-SubCell"/>
</dbReference>
<comment type="similarity">
    <text evidence="8">Belongs to the auxin efflux carrier (TC 2.A.69.2) family.</text>
</comment>
<dbReference type="GO" id="GO:0055085">
    <property type="term" value="P:transmembrane transport"/>
    <property type="evidence" value="ECO:0007669"/>
    <property type="project" value="InterPro"/>
</dbReference>